<evidence type="ECO:0000313" key="4">
    <source>
        <dbReference type="EMBL" id="KAJ3561418.1"/>
    </source>
</evidence>
<evidence type="ECO:0000256" key="2">
    <source>
        <dbReference type="SAM" id="MobiDB-lite"/>
    </source>
</evidence>
<dbReference type="SUPFAM" id="SSF52540">
    <property type="entry name" value="P-loop containing nucleoside triphosphate hydrolases"/>
    <property type="match status" value="1"/>
</dbReference>
<keyword evidence="5" id="KW-1185">Reference proteome</keyword>
<accession>A0AAD5VJ04</accession>
<feature type="compositionally biased region" description="Polar residues" evidence="2">
    <location>
        <begin position="70"/>
        <end position="79"/>
    </location>
</feature>
<feature type="region of interest" description="Disordered" evidence="2">
    <location>
        <begin position="1989"/>
        <end position="2014"/>
    </location>
</feature>
<feature type="region of interest" description="Disordered" evidence="2">
    <location>
        <begin position="875"/>
        <end position="988"/>
    </location>
</feature>
<feature type="compositionally biased region" description="Low complexity" evidence="2">
    <location>
        <begin position="12"/>
        <end position="29"/>
    </location>
</feature>
<feature type="region of interest" description="Disordered" evidence="2">
    <location>
        <begin position="1638"/>
        <end position="1657"/>
    </location>
</feature>
<dbReference type="Proteomes" id="UP001213000">
    <property type="component" value="Unassembled WGS sequence"/>
</dbReference>
<gene>
    <name evidence="4" type="ORF">NP233_g10207</name>
</gene>
<evidence type="ECO:0000313" key="5">
    <source>
        <dbReference type="Proteomes" id="UP001213000"/>
    </source>
</evidence>
<organism evidence="4 5">
    <name type="scientific">Leucocoprinus birnbaumii</name>
    <dbReference type="NCBI Taxonomy" id="56174"/>
    <lineage>
        <taxon>Eukaryota</taxon>
        <taxon>Fungi</taxon>
        <taxon>Dikarya</taxon>
        <taxon>Basidiomycota</taxon>
        <taxon>Agaricomycotina</taxon>
        <taxon>Agaricomycetes</taxon>
        <taxon>Agaricomycetidae</taxon>
        <taxon>Agaricales</taxon>
        <taxon>Agaricineae</taxon>
        <taxon>Agaricaceae</taxon>
        <taxon>Leucocoprinus</taxon>
    </lineage>
</organism>
<dbReference type="EMBL" id="JANIEX010001007">
    <property type="protein sequence ID" value="KAJ3561418.1"/>
    <property type="molecule type" value="Genomic_DNA"/>
</dbReference>
<comment type="caution">
    <text evidence="4">The sequence shown here is derived from an EMBL/GenBank/DDBJ whole genome shotgun (WGS) entry which is preliminary data.</text>
</comment>
<sequence>MSQGEHTAQADSSLSPLSSSVRNSSSYTRPAKRRTPPSPTSSTPPRTRPPPAPSCQPSPRPRTPSLLPPHQNSPLLQSPNPAPLLQPTPSDTWLAPPTPPRILPSRLSTPLQRHVPRLSETHEPCIPTTRHADLSQLGSFNQASNFIISNSQFNDYSLIGLELLRHSMPDAFHDSAARFPPPKCHLGTRKDYIKQIMDWATGESEHKEPVLWMRGPFGIGTSAVAQSSSEALKPFSKLLATLFFSRSNADRDDSRRVFPSLVYQITTLCKEFATIIDARIRDDLAVTTKSLATQFEELIVIPLSQIDTVVNGLDGGVIILDGLDECRGIREQCEIIRIITNSSRNGTTPFRWFITSRPEDPIIRTMNSPAICPAVYFMELPVSRSIDREILIFLVDEFAKIRESHGLPGSWPSDGVLALLVERGAGLWIYVATIVRFINDENSLGPEEQLQIVLEFIGDVLNKVDPNNPFAVMDFFYTLIMQRVPSNILEMIQKILFLHSLGYSTLIIVATLLHFYNASFVDYLRDHKRSGVMCIYGDFLVRWRKELLDPSCNNELLRFFAFYISYGYNFTRGNHTKLHYRCVLLNFWTLVARPDHEIDFLTAAFISNFPFQKMLRLIPQGEYSYTEVDKVQGFRENLPIEFRDKVFRSQKCPSPGCTATNPVWILGSGDNEVIIGTSDANSVNLCFGDDQDETVHRANDPKKRMSNCYRIIVTKRNLPYMASLGFLAYWPLAFFPGPRHARCSITIAGSELFYRCLFCTVLIVQVTEHSDTWRRVTNSHLIVRVVVIEDSVLKMQRHPGHLMTDAGSFFDVAFSTQFPCYTRSLLESNIHQSIPRINYMRGTETDSYKSSLRLATITVSLAILLYLRLSTMPQERSTAPADGDPFSSPKDSPSNTQQVIQQRPVPLPPCPTSPRTRRPPPPPPRQSSLFPRAPSILSPPQNSLFPRAPPPPPRPKPLAPTRLPPPIPPRTVPSRVSTPLESPTPQLVRVHESNTSAAGRTNPDWHGQFYQAHDFTITNAHFRNEVPLNTGPGLKTLFENSMPDAFHDSLARYPPPKCHLGTREEYIKEITNWALGQSERKEPVLWMQGPFGIGKTAVAQSSAEALKLLDKLLATLFFSRSHEDRDDPRRVIPSLVYQITTHCEQFANIIDERLRKDQSLTTKMLSTQFDELLVIPLRQLDAAARTSLEGHVIIIDGLDECRGSAEQCEIIRIIATSAQNRTTPFRWFITSPPVSREIDHEILLFLTDEFAKMRESHGLPEAWPSDKVLALLVERTAGLWIYVATIVRFINNENSLGPEDQLEIVLRFISDVSKKVEPNNPLAEMDFFYTLIMERVPSNMLEMVRRIVLVCSIQVRPKQATAFLGLSFQQLRRYCAFIQSVMELKGTPMEPSLSWRFYHTSFGDYLKDCKRSGAMCIYEEFLSQRRKELLEWYHFVCSHTKDSSQLEFPDGTTLPEGISRRPMQPIDVPTAEYMSKLPFQKMFRITGLVGKQLPLLPEIQMRSLRENLPVEFRNRIIRRQQCPAPGCTAAGPVRMLGHGDDEVFLSQNEKGNLCVRYDQNGIPLPTGNCPCGARFEDVEEVEYVTMKSAYDLTNSQGKGFTRCLRMANSPTRVLNDPAKTLNDVFISLKVRDTGSGFNPYTNSSTPEPLSTQQISPSSARDLRMDIVPLPYPPSLNLYHFISSVHQLNRLLITTTFDSHFLLRTLFSSSVHPRDPQRAEMRRLASHQSMPTKDHVIQVLRGFEIMDKGFTEDDASDDGTHINGFIGDLDLPPGSNLIALPDSTRLSIHPEADISLVSTRLSIAPEVQLRKKAPRHCHDSAWELGKRNRNTKFFQPSSSSSFVVPQVSHAGQSAQIIGGAALQSPPVLTAQPLPASLQSLRPDFTSDPVPVYHVSVPPSYTDNRSTVEHHRFTHRQGHHSSVRVMSIGHVSRLLFPRRIDPTGPNNSNTRTIGPLLSRYRHFFAAARRRPPVSTQHLSMAISLTRFRQLSEPTQSPCLQPSIPEAPTSQRPSSLALPHSREYVVPHQSQNLGFPDTQSINEY</sequence>
<name>A0AAD5VJ04_9AGAR</name>
<proteinExistence type="predicted"/>
<feature type="compositionally biased region" description="Pro residues" evidence="2">
    <location>
        <begin position="947"/>
        <end position="971"/>
    </location>
</feature>
<evidence type="ECO:0000256" key="1">
    <source>
        <dbReference type="ARBA" id="ARBA00022737"/>
    </source>
</evidence>
<dbReference type="InterPro" id="IPR056884">
    <property type="entry name" value="NPHP3-like_N"/>
</dbReference>
<feature type="domain" description="Nephrocystin 3-like N-terminal" evidence="3">
    <location>
        <begin position="195"/>
        <end position="357"/>
    </location>
</feature>
<dbReference type="Gene3D" id="3.40.50.300">
    <property type="entry name" value="P-loop containing nucleotide triphosphate hydrolases"/>
    <property type="match status" value="1"/>
</dbReference>
<protein>
    <recommendedName>
        <fullName evidence="3">Nephrocystin 3-like N-terminal domain-containing protein</fullName>
    </recommendedName>
</protein>
<feature type="compositionally biased region" description="Polar residues" evidence="2">
    <location>
        <begin position="1"/>
        <end position="11"/>
    </location>
</feature>
<dbReference type="PANTHER" id="PTHR10039">
    <property type="entry name" value="AMELOGENIN"/>
    <property type="match status" value="1"/>
</dbReference>
<feature type="domain" description="Nephrocystin 3-like N-terminal" evidence="3">
    <location>
        <begin position="1069"/>
        <end position="1231"/>
    </location>
</feature>
<feature type="compositionally biased region" description="Pro residues" evidence="2">
    <location>
        <begin position="46"/>
        <end position="62"/>
    </location>
</feature>
<dbReference type="PANTHER" id="PTHR10039:SF15">
    <property type="entry name" value="NACHT DOMAIN-CONTAINING PROTEIN"/>
    <property type="match status" value="1"/>
</dbReference>
<feature type="compositionally biased region" description="Polar residues" evidence="2">
    <location>
        <begin position="889"/>
        <end position="901"/>
    </location>
</feature>
<keyword evidence="1" id="KW-0677">Repeat</keyword>
<feature type="region of interest" description="Disordered" evidence="2">
    <location>
        <begin position="1"/>
        <end position="111"/>
    </location>
</feature>
<dbReference type="InterPro" id="IPR027417">
    <property type="entry name" value="P-loop_NTPase"/>
</dbReference>
<dbReference type="Pfam" id="PF24883">
    <property type="entry name" value="NPHP3_N"/>
    <property type="match status" value="2"/>
</dbReference>
<evidence type="ECO:0000259" key="3">
    <source>
        <dbReference type="Pfam" id="PF24883"/>
    </source>
</evidence>
<reference evidence="4" key="1">
    <citation type="submission" date="2022-07" db="EMBL/GenBank/DDBJ databases">
        <title>Genome Sequence of Leucocoprinus birnbaumii.</title>
        <authorList>
            <person name="Buettner E."/>
        </authorList>
    </citation>
    <scope>NUCLEOTIDE SEQUENCE</scope>
    <source>
        <strain evidence="4">VT141</strain>
    </source>
</reference>